<evidence type="ECO:0000256" key="2">
    <source>
        <dbReference type="ARBA" id="ARBA00022618"/>
    </source>
</evidence>
<dbReference type="Proteomes" id="UP000288623">
    <property type="component" value="Unassembled WGS sequence"/>
</dbReference>
<dbReference type="InterPro" id="IPR036145">
    <property type="entry name" value="MinC_C_sf"/>
</dbReference>
<evidence type="ECO:0000256" key="1">
    <source>
        <dbReference type="ARBA" id="ARBA00006291"/>
    </source>
</evidence>
<dbReference type="Gene3D" id="3.30.160.540">
    <property type="match status" value="1"/>
</dbReference>
<feature type="domain" description="Septum formation inhibitor MinC C-terminal" evidence="7">
    <location>
        <begin position="107"/>
        <end position="205"/>
    </location>
</feature>
<dbReference type="HAMAP" id="MF_00267">
    <property type="entry name" value="MinC"/>
    <property type="match status" value="1"/>
</dbReference>
<dbReference type="AlphaFoldDB" id="A0A433RRS9"/>
<keyword evidence="10" id="KW-1185">Reference proteome</keyword>
<protein>
    <recommendedName>
        <fullName evidence="6">Probable septum site-determining protein MinC</fullName>
    </recommendedName>
</protein>
<dbReference type="PANTHER" id="PTHR34108">
    <property type="entry name" value="SEPTUM SITE-DETERMINING PROTEIN MINC"/>
    <property type="match status" value="1"/>
</dbReference>
<dbReference type="SUPFAM" id="SSF63848">
    <property type="entry name" value="Cell-division inhibitor MinC, C-terminal domain"/>
    <property type="match status" value="1"/>
</dbReference>
<comment type="function">
    <text evidence="6">Cell division inhibitor that blocks the formation of polar Z ring septums. Rapidly oscillates between the poles of the cell to destabilize FtsZ filaments that have formed before they mature into polar Z rings. Prevents FtsZ polymerization.</text>
</comment>
<comment type="subunit">
    <text evidence="5 6">Interacts with MinD and FtsZ.</text>
</comment>
<evidence type="ECO:0000313" key="10">
    <source>
        <dbReference type="Proteomes" id="UP000288623"/>
    </source>
</evidence>
<dbReference type="InterPro" id="IPR013033">
    <property type="entry name" value="MinC"/>
</dbReference>
<evidence type="ECO:0000256" key="4">
    <source>
        <dbReference type="ARBA" id="ARBA00023306"/>
    </source>
</evidence>
<keyword evidence="4 6" id="KW-0131">Cell cycle</keyword>
<reference evidence="9 10" key="1">
    <citation type="submission" date="2014-11" db="EMBL/GenBank/DDBJ databases">
        <title>Genome sequence and analysis of novel Kurthia sp.</title>
        <authorList>
            <person name="Lawson J.N."/>
            <person name="Gonzalez J.E."/>
            <person name="Rinauldi L."/>
            <person name="Xuan Z."/>
            <person name="Firman A."/>
            <person name="Shaddox L."/>
            <person name="Trudeau A."/>
            <person name="Shah S."/>
            <person name="Reiman D."/>
        </authorList>
    </citation>
    <scope>NUCLEOTIDE SEQUENCE [LARGE SCALE GENOMIC DNA]</scope>
    <source>
        <strain evidence="9 10">3B1D</strain>
    </source>
</reference>
<dbReference type="OrthoDB" id="9790810at2"/>
<dbReference type="EMBL" id="JTFC01000032">
    <property type="protein sequence ID" value="RUS54351.1"/>
    <property type="molecule type" value="Genomic_DNA"/>
</dbReference>
<proteinExistence type="inferred from homology"/>
<dbReference type="InterPro" id="IPR055219">
    <property type="entry name" value="MinC_N_1"/>
</dbReference>
<dbReference type="InterPro" id="IPR016098">
    <property type="entry name" value="CAP/MinC_C"/>
</dbReference>
<sequence>MATKQLVTMKGTKEGLVLKLDDQCGFADLLDALQSTKVVTQHDDDEHLDVQIHLGNRYCTHEKLKQLLQAVEETQHVTVSKIKSDVLTVEESNQRVLKHQSSTYIGIVRSGQVLKIEGDVVVIGDVNPNGRVEATGSIFVLGRVKGIVHAGKGGNREAVIVASWLEATHLMVDDVIEIMTNETTILSEQPEMECAYLHDNGHIVIDRLQNLRNIRPNLATFKGGS</sequence>
<comment type="caution">
    <text evidence="9">The sequence shown here is derived from an EMBL/GenBank/DDBJ whole genome shotgun (WGS) entry which is preliminary data.</text>
</comment>
<dbReference type="GO" id="GO:0000902">
    <property type="term" value="P:cell morphogenesis"/>
    <property type="evidence" value="ECO:0007669"/>
    <property type="project" value="InterPro"/>
</dbReference>
<dbReference type="InterPro" id="IPR005526">
    <property type="entry name" value="Septum_form_inhib_MinC_C"/>
</dbReference>
<dbReference type="Pfam" id="PF03775">
    <property type="entry name" value="MinC_C"/>
    <property type="match status" value="1"/>
</dbReference>
<keyword evidence="3 6" id="KW-0717">Septation</keyword>
<comment type="similarity">
    <text evidence="1 6">Belongs to the MinC family.</text>
</comment>
<dbReference type="GO" id="GO:0000917">
    <property type="term" value="P:division septum assembly"/>
    <property type="evidence" value="ECO:0007669"/>
    <property type="project" value="UniProtKB-KW"/>
</dbReference>
<dbReference type="GO" id="GO:1901891">
    <property type="term" value="P:regulation of cell septum assembly"/>
    <property type="evidence" value="ECO:0007669"/>
    <property type="project" value="InterPro"/>
</dbReference>
<organism evidence="9 10">
    <name type="scientific">Candidatus Kurthia intestinigallinarum</name>
    <dbReference type="NCBI Taxonomy" id="1562256"/>
    <lineage>
        <taxon>Bacteria</taxon>
        <taxon>Bacillati</taxon>
        <taxon>Bacillota</taxon>
        <taxon>Bacilli</taxon>
        <taxon>Bacillales</taxon>
        <taxon>Caryophanaceae</taxon>
        <taxon>Kurthia</taxon>
    </lineage>
</organism>
<dbReference type="Pfam" id="PF22642">
    <property type="entry name" value="MinC_N_1"/>
    <property type="match status" value="1"/>
</dbReference>
<evidence type="ECO:0000256" key="6">
    <source>
        <dbReference type="HAMAP-Rule" id="MF_00267"/>
    </source>
</evidence>
<gene>
    <name evidence="6" type="primary">minC</name>
    <name evidence="9" type="ORF">QI30_13110</name>
</gene>
<accession>A0A433RRS9</accession>
<dbReference type="Gene3D" id="2.160.20.70">
    <property type="match status" value="1"/>
</dbReference>
<dbReference type="RefSeq" id="WP_126991082.1">
    <property type="nucleotide sequence ID" value="NZ_JTFC01000032.1"/>
</dbReference>
<evidence type="ECO:0000256" key="5">
    <source>
        <dbReference type="ARBA" id="ARBA00046874"/>
    </source>
</evidence>
<evidence type="ECO:0000313" key="9">
    <source>
        <dbReference type="EMBL" id="RUS54351.1"/>
    </source>
</evidence>
<dbReference type="PANTHER" id="PTHR34108:SF1">
    <property type="entry name" value="SEPTUM SITE-DETERMINING PROTEIN MINC"/>
    <property type="match status" value="1"/>
</dbReference>
<evidence type="ECO:0000259" key="8">
    <source>
        <dbReference type="Pfam" id="PF22642"/>
    </source>
</evidence>
<evidence type="ECO:0000259" key="7">
    <source>
        <dbReference type="Pfam" id="PF03775"/>
    </source>
</evidence>
<keyword evidence="2 6" id="KW-0132">Cell division</keyword>
<feature type="domain" description="Septum site-determining protein MinC N-terminal" evidence="8">
    <location>
        <begin position="7"/>
        <end position="82"/>
    </location>
</feature>
<evidence type="ECO:0000256" key="3">
    <source>
        <dbReference type="ARBA" id="ARBA00023210"/>
    </source>
</evidence>
<name>A0A433RRS9_9BACL</name>